<name>A0A7G3AD37_LUTLO</name>
<feature type="compositionally biased region" description="Polar residues" evidence="2">
    <location>
        <begin position="17"/>
        <end position="29"/>
    </location>
</feature>
<dbReference type="AlphaFoldDB" id="A0A7G3AD37"/>
<protein>
    <submittedName>
        <fullName evidence="3">Putative alpha-protein kinase 1</fullName>
    </submittedName>
</protein>
<proteinExistence type="predicted"/>
<keyword evidence="1" id="KW-0175">Coiled coil</keyword>
<evidence type="ECO:0000313" key="3">
    <source>
        <dbReference type="EMBL" id="MBC1169343.1"/>
    </source>
</evidence>
<sequence>MSQVYAANAYEPVYNHTPLSYSTPDTSALKNGPGSPPSEHDRENAPKLPENLQGAADMEKNRFSDLGMTSMSDNDSKERDEEDELSPTSSRDLSNNTNTRPQIDGATAKDGKLLVTLLEQISLLHDTNAKICRNLHETKVEIEALKHAPNWNLRHRRDSSVSGFSTHSQPLGYVFGTHSPAPTYHSGMYTPGMVTDVIREVRDGARIREEAMIHKVKSMLEENSWAMSEMKIKMMMEMEELKREVQHLRSDKKELSNKVVKMENEIEALRTMVNSHPAKQQQKSNNSVEGEKHLLNNSHVNYGVIKQEEGEFYEVDIVSSPGKKYSPVYENRVAKPVTVNADQNRFYTPQVLNNGSNRPLDVTKNFSSGHLVQQEKDTLELRRELQDAIAGKKNAEKRILDLERTVANLQKGTPSRSSPPTDGSPDITTNSSTAKSAERHSSHVKIDLESPISSKNSTIIPIASQIQSVVPKGKVCLTGMVTDL</sequence>
<feature type="compositionally biased region" description="Basic and acidic residues" evidence="2">
    <location>
        <begin position="436"/>
        <end position="448"/>
    </location>
</feature>
<organism evidence="3">
    <name type="scientific">Lutzomyia longipalpis</name>
    <name type="common">Sand fly</name>
    <dbReference type="NCBI Taxonomy" id="7200"/>
    <lineage>
        <taxon>Eukaryota</taxon>
        <taxon>Metazoa</taxon>
        <taxon>Ecdysozoa</taxon>
        <taxon>Arthropoda</taxon>
        <taxon>Hexapoda</taxon>
        <taxon>Insecta</taxon>
        <taxon>Pterygota</taxon>
        <taxon>Neoptera</taxon>
        <taxon>Endopterygota</taxon>
        <taxon>Diptera</taxon>
        <taxon>Nematocera</taxon>
        <taxon>Psychodoidea</taxon>
        <taxon>Psychodidae</taxon>
        <taxon>Lutzomyia</taxon>
        <taxon>Lutzomyia</taxon>
    </lineage>
</organism>
<reference evidence="3" key="1">
    <citation type="journal article" date="2020" name="BMC">
        <title>Leishmania infection induces a limited differential gene expression in the sand fly midgut.</title>
        <authorList>
            <person name="Coutinho-Abreu I.V."/>
            <person name="Serafim T.D."/>
            <person name="Meneses C."/>
            <person name="Kamhawi S."/>
            <person name="Oliveira F."/>
            <person name="Valenzuela J.G."/>
        </authorList>
    </citation>
    <scope>NUCLEOTIDE SEQUENCE</scope>
    <source>
        <strain evidence="3">Jacobina</strain>
        <tissue evidence="3">Midgut</tissue>
    </source>
</reference>
<feature type="compositionally biased region" description="Polar residues" evidence="2">
    <location>
        <begin position="407"/>
        <end position="435"/>
    </location>
</feature>
<dbReference type="GO" id="GO:0016301">
    <property type="term" value="F:kinase activity"/>
    <property type="evidence" value="ECO:0007669"/>
    <property type="project" value="UniProtKB-KW"/>
</dbReference>
<accession>A0A7G3AD37</accession>
<keyword evidence="3" id="KW-0808">Transferase</keyword>
<feature type="region of interest" description="Disordered" evidence="2">
    <location>
        <begin position="1"/>
        <end position="105"/>
    </location>
</feature>
<feature type="compositionally biased region" description="Polar residues" evidence="2">
    <location>
        <begin position="86"/>
        <end position="101"/>
    </location>
</feature>
<feature type="region of interest" description="Disordered" evidence="2">
    <location>
        <begin position="407"/>
        <end position="449"/>
    </location>
</feature>
<evidence type="ECO:0000256" key="1">
    <source>
        <dbReference type="SAM" id="Coils"/>
    </source>
</evidence>
<feature type="coiled-coil region" evidence="1">
    <location>
        <begin position="231"/>
        <end position="272"/>
    </location>
</feature>
<keyword evidence="3" id="KW-0418">Kinase</keyword>
<dbReference type="VEuPathDB" id="VectorBase:LLONM1_004495"/>
<dbReference type="EMBL" id="GITU01000640">
    <property type="protein sequence ID" value="MBC1169343.1"/>
    <property type="molecule type" value="Transcribed_RNA"/>
</dbReference>
<evidence type="ECO:0000256" key="2">
    <source>
        <dbReference type="SAM" id="MobiDB-lite"/>
    </source>
</evidence>